<sequence length="476" mass="50273">MVGNTARPSLSLAWHDEAQREQTQHNFSLHLRKRSVVANPPLVSEVVATITVAQLGGTDPNVNTITAQSVLTVNFTSSHTNSSNSLATAISSIFSLETSMTLETSSETIRSNTVANPKVVEALPTTTEPTTILAPSFDSTKGLDADSTFIYSRLASPSSQTVSFNSNTLIPSSSSPSSNYINSSIIISSSTRFTFASYIAADPTSVSSDSISLTTKATSVSFTPNSSSPTSDSLTTTTQSDENRQTTSPDIPSSTIRESNHESHNIPPRSVLIGSVVGSVAGAALLIVLMIILLRLYKKNKSLFFITGRGKPAVSDLNHSAPMQSSADPTQRQPRPFPMSSALSSMSQYKWPSAKVTGTTSSTDEGDQGFYRISGRKLPSVIHYGGDGYGGGSGSSVHKDNKTVSGPSLGRDSPVTHTVSGSPSRSTITSTPVQRENGTPAARSCLTLNLPPRPDAIGRSHPSLDGSHTSRFTEEV</sequence>
<keyword evidence="2" id="KW-0472">Membrane</keyword>
<protein>
    <submittedName>
        <fullName evidence="3">Uncharacterized protein</fullName>
    </submittedName>
</protein>
<feature type="region of interest" description="Disordered" evidence="1">
    <location>
        <begin position="389"/>
        <end position="476"/>
    </location>
</feature>
<dbReference type="AlphaFoldDB" id="N1JG29"/>
<dbReference type="OrthoDB" id="5421784at2759"/>
<name>N1JG29_BLUG1</name>
<feature type="compositionally biased region" description="Polar residues" evidence="1">
    <location>
        <begin position="245"/>
        <end position="257"/>
    </location>
</feature>
<dbReference type="Proteomes" id="UP000015441">
    <property type="component" value="Unassembled WGS sequence"/>
</dbReference>
<keyword evidence="2" id="KW-1133">Transmembrane helix</keyword>
<feature type="compositionally biased region" description="Polar residues" evidence="1">
    <location>
        <begin position="415"/>
        <end position="437"/>
    </location>
</feature>
<feature type="transmembrane region" description="Helical" evidence="2">
    <location>
        <begin position="271"/>
        <end position="294"/>
    </location>
</feature>
<proteinExistence type="predicted"/>
<dbReference type="HOGENOM" id="CLU_022723_1_0_1"/>
<feature type="compositionally biased region" description="Low complexity" evidence="1">
    <location>
        <begin position="219"/>
        <end position="240"/>
    </location>
</feature>
<evidence type="ECO:0000313" key="4">
    <source>
        <dbReference type="Proteomes" id="UP000015441"/>
    </source>
</evidence>
<feature type="compositionally biased region" description="Polar residues" evidence="1">
    <location>
        <begin position="317"/>
        <end position="333"/>
    </location>
</feature>
<evidence type="ECO:0000256" key="2">
    <source>
        <dbReference type="SAM" id="Phobius"/>
    </source>
</evidence>
<keyword evidence="2" id="KW-0812">Transmembrane</keyword>
<feature type="region of interest" description="Disordered" evidence="1">
    <location>
        <begin position="316"/>
        <end position="335"/>
    </location>
</feature>
<evidence type="ECO:0000313" key="3">
    <source>
        <dbReference type="EMBL" id="CCU76713.1"/>
    </source>
</evidence>
<accession>N1JG29</accession>
<dbReference type="InParanoid" id="N1JG29"/>
<comment type="caution">
    <text evidence="3">The sequence shown here is derived from an EMBL/GenBank/DDBJ whole genome shotgun (WGS) entry which is preliminary data.</text>
</comment>
<reference evidence="3 4" key="1">
    <citation type="journal article" date="2010" name="Science">
        <title>Genome expansion and gene loss in powdery mildew fungi reveal tradeoffs in extreme parasitism.</title>
        <authorList>
            <person name="Spanu P.D."/>
            <person name="Abbott J.C."/>
            <person name="Amselem J."/>
            <person name="Burgis T.A."/>
            <person name="Soanes D.M."/>
            <person name="Stueber K."/>
            <person name="Ver Loren van Themaat E."/>
            <person name="Brown J.K.M."/>
            <person name="Butcher S.A."/>
            <person name="Gurr S.J."/>
            <person name="Lebrun M.-H."/>
            <person name="Ridout C.J."/>
            <person name="Schulze-Lefert P."/>
            <person name="Talbot N.J."/>
            <person name="Ahmadinejad N."/>
            <person name="Ametz C."/>
            <person name="Barton G.R."/>
            <person name="Benjdia M."/>
            <person name="Bidzinski P."/>
            <person name="Bindschedler L.V."/>
            <person name="Both M."/>
            <person name="Brewer M.T."/>
            <person name="Cadle-Davidson L."/>
            <person name="Cadle-Davidson M.M."/>
            <person name="Collemare J."/>
            <person name="Cramer R."/>
            <person name="Frenkel O."/>
            <person name="Godfrey D."/>
            <person name="Harriman J."/>
            <person name="Hoede C."/>
            <person name="King B.C."/>
            <person name="Klages S."/>
            <person name="Kleemann J."/>
            <person name="Knoll D."/>
            <person name="Koti P.S."/>
            <person name="Kreplak J."/>
            <person name="Lopez-Ruiz F.J."/>
            <person name="Lu X."/>
            <person name="Maekawa T."/>
            <person name="Mahanil S."/>
            <person name="Micali C."/>
            <person name="Milgroom M.G."/>
            <person name="Montana G."/>
            <person name="Noir S."/>
            <person name="O'Connell R.J."/>
            <person name="Oberhaensli S."/>
            <person name="Parlange F."/>
            <person name="Pedersen C."/>
            <person name="Quesneville H."/>
            <person name="Reinhardt R."/>
            <person name="Rott M."/>
            <person name="Sacristan S."/>
            <person name="Schmidt S.M."/>
            <person name="Schoen M."/>
            <person name="Skamnioti P."/>
            <person name="Sommer H."/>
            <person name="Stephens A."/>
            <person name="Takahara H."/>
            <person name="Thordal-Christensen H."/>
            <person name="Vigouroux M."/>
            <person name="Wessling R."/>
            <person name="Wicker T."/>
            <person name="Panstruga R."/>
        </authorList>
    </citation>
    <scope>NUCLEOTIDE SEQUENCE [LARGE SCALE GENOMIC DNA]</scope>
    <source>
        <strain evidence="3">DH14</strain>
    </source>
</reference>
<dbReference type="eggNOG" id="ENOG502SG5B">
    <property type="taxonomic scope" value="Eukaryota"/>
</dbReference>
<evidence type="ECO:0000256" key="1">
    <source>
        <dbReference type="SAM" id="MobiDB-lite"/>
    </source>
</evidence>
<dbReference type="STRING" id="546991.N1JG29"/>
<feature type="region of interest" description="Disordered" evidence="1">
    <location>
        <begin position="219"/>
        <end position="267"/>
    </location>
</feature>
<gene>
    <name evidence="3" type="ORF">BGHDH14_bghG002926000002001</name>
</gene>
<dbReference type="EMBL" id="CAUH01002926">
    <property type="protein sequence ID" value="CCU76713.1"/>
    <property type="molecule type" value="Genomic_DNA"/>
</dbReference>
<keyword evidence="4" id="KW-1185">Reference proteome</keyword>
<organism evidence="3 4">
    <name type="scientific">Blumeria graminis f. sp. hordei (strain DH14)</name>
    <name type="common">Barley powdery mildew</name>
    <name type="synonym">Oidium monilioides f. sp. hordei</name>
    <dbReference type="NCBI Taxonomy" id="546991"/>
    <lineage>
        <taxon>Eukaryota</taxon>
        <taxon>Fungi</taxon>
        <taxon>Dikarya</taxon>
        <taxon>Ascomycota</taxon>
        <taxon>Pezizomycotina</taxon>
        <taxon>Leotiomycetes</taxon>
        <taxon>Erysiphales</taxon>
        <taxon>Erysiphaceae</taxon>
        <taxon>Blumeria</taxon>
        <taxon>Blumeria hordei</taxon>
    </lineage>
</organism>